<evidence type="ECO:0000313" key="4">
    <source>
        <dbReference type="Proteomes" id="UP000054683"/>
    </source>
</evidence>
<dbReference type="Pfam" id="PF03466">
    <property type="entry name" value="LysR_substrate"/>
    <property type="match status" value="1"/>
</dbReference>
<dbReference type="SUPFAM" id="SSF53850">
    <property type="entry name" value="Periplasmic binding protein-like II"/>
    <property type="match status" value="1"/>
</dbReference>
<dbReference type="Proteomes" id="UP000054683">
    <property type="component" value="Unassembled WGS sequence"/>
</dbReference>
<evidence type="ECO:0000259" key="2">
    <source>
        <dbReference type="Pfam" id="PF03466"/>
    </source>
</evidence>
<dbReference type="RefSeq" id="WP_231937222.1">
    <property type="nucleotide sequence ID" value="NZ_FCOK02000039.1"/>
</dbReference>
<name>A0A158I241_9BURK</name>
<reference evidence="3 4" key="1">
    <citation type="submission" date="2016-01" db="EMBL/GenBank/DDBJ databases">
        <authorList>
            <person name="Oliw E.H."/>
        </authorList>
    </citation>
    <scope>NUCLEOTIDE SEQUENCE [LARGE SCALE GENOMIC DNA]</scope>
    <source>
        <strain evidence="3">LMG 27134</strain>
    </source>
</reference>
<proteinExistence type="inferred from homology"/>
<comment type="similarity">
    <text evidence="1">Belongs to the LysR transcriptional regulatory family.</text>
</comment>
<protein>
    <submittedName>
        <fullName evidence="3">LysR family transcriptional regulator</fullName>
    </submittedName>
</protein>
<dbReference type="GO" id="GO:0003700">
    <property type="term" value="F:DNA-binding transcription factor activity"/>
    <property type="evidence" value="ECO:0007669"/>
    <property type="project" value="TreeGrafter"/>
</dbReference>
<dbReference type="InterPro" id="IPR005119">
    <property type="entry name" value="LysR_subst-bd"/>
</dbReference>
<gene>
    <name evidence="3" type="ORF">AWB69_05125</name>
</gene>
<dbReference type="Gene3D" id="3.40.190.10">
    <property type="entry name" value="Periplasmic binding protein-like II"/>
    <property type="match status" value="2"/>
</dbReference>
<evidence type="ECO:0000313" key="3">
    <source>
        <dbReference type="EMBL" id="SAL50527.1"/>
    </source>
</evidence>
<dbReference type="AlphaFoldDB" id="A0A158I241"/>
<dbReference type="EMBL" id="FCOK02000039">
    <property type="protein sequence ID" value="SAL50527.1"/>
    <property type="molecule type" value="Genomic_DNA"/>
</dbReference>
<dbReference type="PANTHER" id="PTHR30537:SF5">
    <property type="entry name" value="HTH-TYPE TRANSCRIPTIONAL ACTIVATOR TTDR-RELATED"/>
    <property type="match status" value="1"/>
</dbReference>
<accession>A0A158I241</accession>
<dbReference type="GO" id="GO:0043565">
    <property type="term" value="F:sequence-specific DNA binding"/>
    <property type="evidence" value="ECO:0007669"/>
    <property type="project" value="TreeGrafter"/>
</dbReference>
<sequence length="200" mass="21533">MELSLTDRFVDLADESFEVAIRVGALRDSSLIARPLAPSPLIVCASPAYLSRYGTPATPKDLERHHCLATGFARGPERDWRFTLADGSEETVRVPGRLDISGGGMALREAALAGLGIILQPELMVEQDIAAGRLIQLLADSPAPIIPVHLVYLPERKLTAKLASFVDFVIARFGPGAKEGLHKSCRIGLPNKRSAATIVE</sequence>
<organism evidence="3 4">
    <name type="scientific">Caballeronia udeis</name>
    <dbReference type="NCBI Taxonomy" id="1232866"/>
    <lineage>
        <taxon>Bacteria</taxon>
        <taxon>Pseudomonadati</taxon>
        <taxon>Pseudomonadota</taxon>
        <taxon>Betaproteobacteria</taxon>
        <taxon>Burkholderiales</taxon>
        <taxon>Burkholderiaceae</taxon>
        <taxon>Caballeronia</taxon>
    </lineage>
</organism>
<dbReference type="PANTHER" id="PTHR30537">
    <property type="entry name" value="HTH-TYPE TRANSCRIPTIONAL REGULATOR"/>
    <property type="match status" value="1"/>
</dbReference>
<dbReference type="GO" id="GO:0006351">
    <property type="term" value="P:DNA-templated transcription"/>
    <property type="evidence" value="ECO:0007669"/>
    <property type="project" value="TreeGrafter"/>
</dbReference>
<evidence type="ECO:0000256" key="1">
    <source>
        <dbReference type="ARBA" id="ARBA00009437"/>
    </source>
</evidence>
<dbReference type="InterPro" id="IPR058163">
    <property type="entry name" value="LysR-type_TF_proteobact-type"/>
</dbReference>
<feature type="domain" description="LysR substrate-binding" evidence="2">
    <location>
        <begin position="4"/>
        <end position="172"/>
    </location>
</feature>